<reference evidence="1" key="1">
    <citation type="submission" date="2019-08" db="EMBL/GenBank/DDBJ databases">
        <authorList>
            <person name="Kucharzyk K."/>
            <person name="Murdoch R.W."/>
            <person name="Higgins S."/>
            <person name="Loffler F."/>
        </authorList>
    </citation>
    <scope>NUCLEOTIDE SEQUENCE</scope>
</reference>
<proteinExistence type="predicted"/>
<gene>
    <name evidence="1" type="ORF">SDC9_80284</name>
</gene>
<protein>
    <submittedName>
        <fullName evidence="1">Uncharacterized protein</fullName>
    </submittedName>
</protein>
<organism evidence="1">
    <name type="scientific">bioreactor metagenome</name>
    <dbReference type="NCBI Taxonomy" id="1076179"/>
    <lineage>
        <taxon>unclassified sequences</taxon>
        <taxon>metagenomes</taxon>
        <taxon>ecological metagenomes</taxon>
    </lineage>
</organism>
<dbReference type="AlphaFoldDB" id="A0A644YYT3"/>
<sequence length="129" mass="13322">MKRRLVSLAIIMMICLSLVGNALALSNDGNVMQPLSTLSIACGLSASGSQYKIWSRTKSSFSDDLTASVSLYQVVNGEEVFITSASASGTGTMITASKLRTLSSGTYKVYGYGTGGSSSGSNSSTVTIP</sequence>
<evidence type="ECO:0000313" key="1">
    <source>
        <dbReference type="EMBL" id="MPM33706.1"/>
    </source>
</evidence>
<dbReference type="EMBL" id="VSSQ01006737">
    <property type="protein sequence ID" value="MPM33706.1"/>
    <property type="molecule type" value="Genomic_DNA"/>
</dbReference>
<comment type="caution">
    <text evidence="1">The sequence shown here is derived from an EMBL/GenBank/DDBJ whole genome shotgun (WGS) entry which is preliminary data.</text>
</comment>
<accession>A0A644YYT3</accession>
<name>A0A644YYT3_9ZZZZ</name>